<dbReference type="EMBL" id="HBIO01023491">
    <property type="protein sequence ID" value="CAE0473195.1"/>
    <property type="molecule type" value="Transcribed_RNA"/>
</dbReference>
<dbReference type="InterPro" id="IPR033464">
    <property type="entry name" value="CSN8_PSD8_EIF3K"/>
</dbReference>
<dbReference type="Gene3D" id="1.25.40.990">
    <property type="match status" value="1"/>
</dbReference>
<dbReference type="GO" id="GO:0008541">
    <property type="term" value="C:proteasome regulatory particle, lid subcomplex"/>
    <property type="evidence" value="ECO:0007669"/>
    <property type="project" value="TreeGrafter"/>
</dbReference>
<feature type="domain" description="CSN8/PSMD8/EIF3K" evidence="2">
    <location>
        <begin position="94"/>
        <end position="220"/>
    </location>
</feature>
<gene>
    <name evidence="3" type="ORF">CDEB00056_LOCUS18048</name>
</gene>
<reference evidence="3" key="1">
    <citation type="submission" date="2021-01" db="EMBL/GenBank/DDBJ databases">
        <authorList>
            <person name="Corre E."/>
            <person name="Pelletier E."/>
            <person name="Niang G."/>
            <person name="Scheremetjew M."/>
            <person name="Finn R."/>
            <person name="Kale V."/>
            <person name="Holt S."/>
            <person name="Cochrane G."/>
            <person name="Meng A."/>
            <person name="Brown T."/>
            <person name="Cohen L."/>
        </authorList>
    </citation>
    <scope>NUCLEOTIDE SEQUENCE</scope>
    <source>
        <strain evidence="3">MM31A-1</strain>
    </source>
</reference>
<dbReference type="GO" id="GO:0005634">
    <property type="term" value="C:nucleus"/>
    <property type="evidence" value="ECO:0007669"/>
    <property type="project" value="TreeGrafter"/>
</dbReference>
<organism evidence="3">
    <name type="scientific">Chaetoceros debilis</name>
    <dbReference type="NCBI Taxonomy" id="122233"/>
    <lineage>
        <taxon>Eukaryota</taxon>
        <taxon>Sar</taxon>
        <taxon>Stramenopiles</taxon>
        <taxon>Ochrophyta</taxon>
        <taxon>Bacillariophyta</taxon>
        <taxon>Coscinodiscophyceae</taxon>
        <taxon>Chaetocerotophycidae</taxon>
        <taxon>Chaetocerotales</taxon>
        <taxon>Chaetocerotaceae</taxon>
        <taxon>Chaetoceros</taxon>
    </lineage>
</organism>
<proteinExistence type="predicted"/>
<dbReference type="PANTHER" id="PTHR12387:SF0">
    <property type="entry name" value="26S PROTEASOME NON-ATPASE REGULATORY SUBUNIT 8"/>
    <property type="match status" value="1"/>
</dbReference>
<dbReference type="PANTHER" id="PTHR12387">
    <property type="entry name" value="26S PROTEASOME NON-ATPASE REGULATORY SUBUNIT 8"/>
    <property type="match status" value="1"/>
</dbReference>
<protein>
    <recommendedName>
        <fullName evidence="2">CSN8/PSMD8/EIF3K domain-containing protein</fullName>
    </recommendedName>
</protein>
<accession>A0A7S3QCN2</accession>
<evidence type="ECO:0000313" key="3">
    <source>
        <dbReference type="EMBL" id="CAE0473195.1"/>
    </source>
</evidence>
<evidence type="ECO:0000259" key="2">
    <source>
        <dbReference type="Pfam" id="PF10075"/>
    </source>
</evidence>
<dbReference type="InterPro" id="IPR006746">
    <property type="entry name" value="26S_Psome_Rpn12"/>
</dbReference>
<keyword evidence="1" id="KW-0647">Proteasome</keyword>
<name>A0A7S3QCN2_9STRA</name>
<dbReference type="GO" id="GO:0005829">
    <property type="term" value="C:cytosol"/>
    <property type="evidence" value="ECO:0007669"/>
    <property type="project" value="TreeGrafter"/>
</dbReference>
<dbReference type="Pfam" id="PF10075">
    <property type="entry name" value="CSN8_PSD8_EIF3K"/>
    <property type="match status" value="1"/>
</dbReference>
<evidence type="ECO:0000256" key="1">
    <source>
        <dbReference type="ARBA" id="ARBA00022942"/>
    </source>
</evidence>
<dbReference type="AlphaFoldDB" id="A0A7S3QCN2"/>
<sequence length="259" mass="28804">MNIQEAESVVGKLSMCYQSDDLAGGKVALSEMKILMLGFQGKKEELSLACTALELGVLLSIKNEDFDSFARNVAQLKAYYAASPTGDNAANINVHILGLNLMYLLVENNLSEFHSELELLTTDQASTPYISFPITLERQLMVGSYDEVLNAKSHVPDPSYSFFMDNLLQTVRDSIADCVEVSYKTMQMDMAANMMKFDSVEELRDYIDTCRDDWIVNKNGNGEELCFQPPDTGAKASDIPSKKLIAQTLSYATELERIV</sequence>
<dbReference type="GO" id="GO:0043161">
    <property type="term" value="P:proteasome-mediated ubiquitin-dependent protein catabolic process"/>
    <property type="evidence" value="ECO:0007669"/>
    <property type="project" value="TreeGrafter"/>
</dbReference>